<reference evidence="1 2" key="1">
    <citation type="journal article" date="2022" name="Hortic Res">
        <title>A haplotype resolved chromosomal level avocado genome allows analysis of novel avocado genes.</title>
        <authorList>
            <person name="Nath O."/>
            <person name="Fletcher S.J."/>
            <person name="Hayward A."/>
            <person name="Shaw L.M."/>
            <person name="Masouleh A.K."/>
            <person name="Furtado A."/>
            <person name="Henry R.J."/>
            <person name="Mitter N."/>
        </authorList>
    </citation>
    <scope>NUCLEOTIDE SEQUENCE [LARGE SCALE GENOMIC DNA]</scope>
    <source>
        <strain evidence="2">cv. Hass</strain>
    </source>
</reference>
<organism evidence="1 2">
    <name type="scientific">Persea americana</name>
    <name type="common">Avocado</name>
    <dbReference type="NCBI Taxonomy" id="3435"/>
    <lineage>
        <taxon>Eukaryota</taxon>
        <taxon>Viridiplantae</taxon>
        <taxon>Streptophyta</taxon>
        <taxon>Embryophyta</taxon>
        <taxon>Tracheophyta</taxon>
        <taxon>Spermatophyta</taxon>
        <taxon>Magnoliopsida</taxon>
        <taxon>Magnoliidae</taxon>
        <taxon>Laurales</taxon>
        <taxon>Lauraceae</taxon>
        <taxon>Persea</taxon>
    </lineage>
</organism>
<evidence type="ECO:0000313" key="1">
    <source>
        <dbReference type="EMBL" id="KAJ8648552.1"/>
    </source>
</evidence>
<sequence length="146" mass="16110">MHTFLSLKKDASNLLLLLLKEAETLLPFHSSNYNFLNIPTEYSVTHQSCTSELDIMSSQDLTALESQNQSCNDQPAMHLNSMKRSWSTDSFSSNPNGKACVCSPTKHAGSFRCRLHRVSFNQQHAPPAPPAPHAKPSGSLEVVEAK</sequence>
<proteinExistence type="predicted"/>
<accession>A0ACC2MS02</accession>
<evidence type="ECO:0000313" key="2">
    <source>
        <dbReference type="Proteomes" id="UP001234297"/>
    </source>
</evidence>
<protein>
    <submittedName>
        <fullName evidence="1">Uncharacterized protein</fullName>
    </submittedName>
</protein>
<comment type="caution">
    <text evidence="1">The sequence shown here is derived from an EMBL/GenBank/DDBJ whole genome shotgun (WGS) entry which is preliminary data.</text>
</comment>
<name>A0ACC2MS02_PERAE</name>
<dbReference type="EMBL" id="CM056809">
    <property type="protein sequence ID" value="KAJ8648552.1"/>
    <property type="molecule type" value="Genomic_DNA"/>
</dbReference>
<gene>
    <name evidence="1" type="ORF">MRB53_001575</name>
</gene>
<dbReference type="Proteomes" id="UP001234297">
    <property type="component" value="Chromosome 1"/>
</dbReference>
<keyword evidence="2" id="KW-1185">Reference proteome</keyword>